<dbReference type="InterPro" id="IPR057326">
    <property type="entry name" value="KR_dom"/>
</dbReference>
<dbReference type="InterPro" id="IPR036291">
    <property type="entry name" value="NAD(P)-bd_dom_sf"/>
</dbReference>
<comment type="caution">
    <text evidence="5">The sequence shown here is derived from an EMBL/GenBank/DDBJ whole genome shotgun (WGS) entry which is preliminary data.</text>
</comment>
<keyword evidence="2" id="KW-0560">Oxidoreductase</keyword>
<name>A0AAN6NG94_9PEZI</name>
<feature type="domain" description="Ketoreductase" evidence="4">
    <location>
        <begin position="16"/>
        <end position="196"/>
    </location>
</feature>
<evidence type="ECO:0000256" key="2">
    <source>
        <dbReference type="ARBA" id="ARBA00023002"/>
    </source>
</evidence>
<dbReference type="InterPro" id="IPR020904">
    <property type="entry name" value="Sc_DH/Rdtase_CS"/>
</dbReference>
<dbReference type="Proteomes" id="UP001303473">
    <property type="component" value="Unassembled WGS sequence"/>
</dbReference>
<dbReference type="Gene3D" id="3.40.50.720">
    <property type="entry name" value="NAD(P)-binding Rossmann-like Domain"/>
    <property type="match status" value="1"/>
</dbReference>
<dbReference type="PANTHER" id="PTHR43976">
    <property type="entry name" value="SHORT CHAIN DEHYDROGENASE"/>
    <property type="match status" value="1"/>
</dbReference>
<sequence>MATNIINTFTTPNRPLTWLITGCSSGLGLALVRHIQRQDRGHRVIATSRNPSKTPELVDEVGRKGGRWLKLDVDDLDSSTLIDDLESSQGYQIDVLVNNAGYSVHNAVEHFTEGEVRAMMDTLYFGPSRLMRAVLPHMRARRFGVIVNISSGAGLEGRESMGAYAAAKAALDGVTKVLAKEVAPFNVRAIYVPLGALNTGFGSKIVVGKNYPMNDDYTGSAADHIMSSLGGGSYRMDGDPDKAANVVYEVIVGEGVGKGKEGERVLPLGRDLAVRVKQIVDQWNHTMEVFGHVCNNVYVDDN</sequence>
<evidence type="ECO:0000256" key="3">
    <source>
        <dbReference type="RuleBase" id="RU000363"/>
    </source>
</evidence>
<dbReference type="Pfam" id="PF00106">
    <property type="entry name" value="adh_short"/>
    <property type="match status" value="1"/>
</dbReference>
<dbReference type="PRINTS" id="PR00080">
    <property type="entry name" value="SDRFAMILY"/>
</dbReference>
<comment type="similarity">
    <text evidence="3">Belongs to the short-chain dehydrogenases/reductases (SDR) family.</text>
</comment>
<keyword evidence="6" id="KW-1185">Reference proteome</keyword>
<gene>
    <name evidence="5" type="ORF">QBC46DRAFT_433354</name>
</gene>
<dbReference type="EMBL" id="MU853755">
    <property type="protein sequence ID" value="KAK3945211.1"/>
    <property type="molecule type" value="Genomic_DNA"/>
</dbReference>
<dbReference type="PROSITE" id="PS00061">
    <property type="entry name" value="ADH_SHORT"/>
    <property type="match status" value="1"/>
</dbReference>
<dbReference type="PRINTS" id="PR00081">
    <property type="entry name" value="GDHRDH"/>
</dbReference>
<evidence type="ECO:0000256" key="1">
    <source>
        <dbReference type="ARBA" id="ARBA00022857"/>
    </source>
</evidence>
<dbReference type="SUPFAM" id="SSF51735">
    <property type="entry name" value="NAD(P)-binding Rossmann-fold domains"/>
    <property type="match status" value="1"/>
</dbReference>
<dbReference type="PANTHER" id="PTHR43976:SF6">
    <property type="entry name" value="OXIDOREDUCTASE, PUTATIVE (AFU_ORTHOLOGUE AFUA_1G13950)-RELATED"/>
    <property type="match status" value="1"/>
</dbReference>
<evidence type="ECO:0000313" key="6">
    <source>
        <dbReference type="Proteomes" id="UP001303473"/>
    </source>
</evidence>
<dbReference type="InterPro" id="IPR051911">
    <property type="entry name" value="SDR_oxidoreductase"/>
</dbReference>
<dbReference type="SMART" id="SM00822">
    <property type="entry name" value="PKS_KR"/>
    <property type="match status" value="1"/>
</dbReference>
<dbReference type="AlphaFoldDB" id="A0AAN6NG94"/>
<organism evidence="5 6">
    <name type="scientific">Diplogelasinospora grovesii</name>
    <dbReference type="NCBI Taxonomy" id="303347"/>
    <lineage>
        <taxon>Eukaryota</taxon>
        <taxon>Fungi</taxon>
        <taxon>Dikarya</taxon>
        <taxon>Ascomycota</taxon>
        <taxon>Pezizomycotina</taxon>
        <taxon>Sordariomycetes</taxon>
        <taxon>Sordariomycetidae</taxon>
        <taxon>Sordariales</taxon>
        <taxon>Diplogelasinosporaceae</taxon>
        <taxon>Diplogelasinospora</taxon>
    </lineage>
</organism>
<keyword evidence="1" id="KW-0521">NADP</keyword>
<reference evidence="6" key="1">
    <citation type="journal article" date="2023" name="Mol. Phylogenet. Evol.">
        <title>Genome-scale phylogeny and comparative genomics of the fungal order Sordariales.</title>
        <authorList>
            <person name="Hensen N."/>
            <person name="Bonometti L."/>
            <person name="Westerberg I."/>
            <person name="Brannstrom I.O."/>
            <person name="Guillou S."/>
            <person name="Cros-Aarteil S."/>
            <person name="Calhoun S."/>
            <person name="Haridas S."/>
            <person name="Kuo A."/>
            <person name="Mondo S."/>
            <person name="Pangilinan J."/>
            <person name="Riley R."/>
            <person name="LaButti K."/>
            <person name="Andreopoulos B."/>
            <person name="Lipzen A."/>
            <person name="Chen C."/>
            <person name="Yan M."/>
            <person name="Daum C."/>
            <person name="Ng V."/>
            <person name="Clum A."/>
            <person name="Steindorff A."/>
            <person name="Ohm R.A."/>
            <person name="Martin F."/>
            <person name="Silar P."/>
            <person name="Natvig D.O."/>
            <person name="Lalanne C."/>
            <person name="Gautier V."/>
            <person name="Ament-Velasquez S.L."/>
            <person name="Kruys A."/>
            <person name="Hutchinson M.I."/>
            <person name="Powell A.J."/>
            <person name="Barry K."/>
            <person name="Miller A.N."/>
            <person name="Grigoriev I.V."/>
            <person name="Debuchy R."/>
            <person name="Gladieux P."/>
            <person name="Hiltunen Thoren M."/>
            <person name="Johannesson H."/>
        </authorList>
    </citation>
    <scope>NUCLEOTIDE SEQUENCE [LARGE SCALE GENOMIC DNA]</scope>
    <source>
        <strain evidence="6">CBS 340.73</strain>
    </source>
</reference>
<accession>A0AAN6NG94</accession>
<evidence type="ECO:0000259" key="4">
    <source>
        <dbReference type="SMART" id="SM00822"/>
    </source>
</evidence>
<proteinExistence type="inferred from homology"/>
<dbReference type="InterPro" id="IPR002347">
    <property type="entry name" value="SDR_fam"/>
</dbReference>
<evidence type="ECO:0000313" key="5">
    <source>
        <dbReference type="EMBL" id="KAK3945211.1"/>
    </source>
</evidence>
<protein>
    <recommendedName>
        <fullName evidence="4">Ketoreductase domain-containing protein</fullName>
    </recommendedName>
</protein>
<dbReference type="GO" id="GO:0016491">
    <property type="term" value="F:oxidoreductase activity"/>
    <property type="evidence" value="ECO:0007669"/>
    <property type="project" value="UniProtKB-KW"/>
</dbReference>